<keyword evidence="3" id="KW-1015">Disulfide bond</keyword>
<dbReference type="InterPro" id="IPR013320">
    <property type="entry name" value="ConA-like_dom_sf"/>
</dbReference>
<dbReference type="CDD" id="cd00081">
    <property type="entry name" value="Hint"/>
    <property type="match status" value="1"/>
</dbReference>
<proteinExistence type="predicted"/>
<dbReference type="Pfam" id="PF07591">
    <property type="entry name" value="PT-HINT"/>
    <property type="match status" value="1"/>
</dbReference>
<dbReference type="Gene3D" id="2.60.120.200">
    <property type="match status" value="1"/>
</dbReference>
<dbReference type="PANTHER" id="PTHR32305">
    <property type="match status" value="1"/>
</dbReference>
<keyword evidence="1" id="KW-0732">Signal</keyword>
<feature type="region of interest" description="Disordered" evidence="4">
    <location>
        <begin position="1218"/>
        <end position="1240"/>
    </location>
</feature>
<dbReference type="SUPFAM" id="SSF49899">
    <property type="entry name" value="Concanavalin A-like lectins/glucanases"/>
    <property type="match status" value="1"/>
</dbReference>
<dbReference type="Gene3D" id="2.180.10.10">
    <property type="entry name" value="RHS repeat-associated core"/>
    <property type="match status" value="4"/>
</dbReference>
<dbReference type="Gene3D" id="2.170.16.10">
    <property type="entry name" value="Hedgehog/Intein (Hint) domain"/>
    <property type="match status" value="1"/>
</dbReference>
<dbReference type="InterPro" id="IPR006530">
    <property type="entry name" value="YD"/>
</dbReference>
<dbReference type="InterPro" id="IPR006558">
    <property type="entry name" value="LamG-like"/>
</dbReference>
<dbReference type="NCBIfam" id="NF033679">
    <property type="entry name" value="DNRLRE_dom"/>
    <property type="match status" value="1"/>
</dbReference>
<dbReference type="InterPro" id="IPR036844">
    <property type="entry name" value="Hint_dom_sf"/>
</dbReference>
<feature type="compositionally biased region" description="Low complexity" evidence="4">
    <location>
        <begin position="2679"/>
        <end position="2688"/>
    </location>
</feature>
<feature type="region of interest" description="Disordered" evidence="4">
    <location>
        <begin position="2746"/>
        <end position="2765"/>
    </location>
</feature>
<dbReference type="NCBIfam" id="TIGR03696">
    <property type="entry name" value="Rhs_assc_core"/>
    <property type="match status" value="1"/>
</dbReference>
<evidence type="ECO:0000259" key="6">
    <source>
        <dbReference type="SMART" id="SM00560"/>
    </source>
</evidence>
<gene>
    <name evidence="7" type="ORF">ACFPFM_09590</name>
</gene>
<protein>
    <submittedName>
        <fullName evidence="7">LamG-like jellyroll fold domain-containing protein</fullName>
    </submittedName>
</protein>
<dbReference type="Pfam" id="PF20148">
    <property type="entry name" value="DUF6531"/>
    <property type="match status" value="1"/>
</dbReference>
<dbReference type="InterPro" id="IPR045351">
    <property type="entry name" value="DUF6531"/>
</dbReference>
<dbReference type="SMART" id="SM00560">
    <property type="entry name" value="LamGL"/>
    <property type="match status" value="1"/>
</dbReference>
<evidence type="ECO:0000256" key="1">
    <source>
        <dbReference type="ARBA" id="ARBA00022729"/>
    </source>
</evidence>
<dbReference type="Pfam" id="PF05593">
    <property type="entry name" value="RHS_repeat"/>
    <property type="match status" value="9"/>
</dbReference>
<evidence type="ECO:0000256" key="4">
    <source>
        <dbReference type="SAM" id="MobiDB-lite"/>
    </source>
</evidence>
<keyword evidence="8" id="KW-1185">Reference proteome</keyword>
<feature type="domain" description="LamG-like jellyroll fold" evidence="6">
    <location>
        <begin position="1035"/>
        <end position="1180"/>
    </location>
</feature>
<feature type="region of interest" description="Disordered" evidence="4">
    <location>
        <begin position="2665"/>
        <end position="2688"/>
    </location>
</feature>
<dbReference type="EMBL" id="JBHSJB010000007">
    <property type="protein sequence ID" value="MFC5054007.1"/>
    <property type="molecule type" value="Genomic_DNA"/>
</dbReference>
<dbReference type="InterPro" id="IPR022385">
    <property type="entry name" value="Rhs_assc_core"/>
</dbReference>
<dbReference type="RefSeq" id="WP_344036882.1">
    <property type="nucleotide sequence ID" value="NZ_BAAAKE010000005.1"/>
</dbReference>
<dbReference type="PANTHER" id="PTHR32305:SF17">
    <property type="entry name" value="TRNA NUCLEASE WAPA"/>
    <property type="match status" value="1"/>
</dbReference>
<name>A0ABV9XX34_9PSEU</name>
<dbReference type="InterPro" id="IPR003587">
    <property type="entry name" value="Hint_dom_N"/>
</dbReference>
<evidence type="ECO:0000313" key="8">
    <source>
        <dbReference type="Proteomes" id="UP001595833"/>
    </source>
</evidence>
<sequence length="3139" mass="332283">MSSRVRNRAGLLGVLWAAGPVKGVALAVVVALVATSGGDAVNGWGRSGGFAADPVAQAGPGQVWGAAEAGAGHLEGEAGNGTVPASLRSRYPKVEWESQPRNAASVEEVAVAEPVGFEKGKSREKVEARTRHENAYANADGTETTEFSPTPVNYRDGDEWKAIRPELVPAEDGWHNAADEVDVRVARRADAAELARFVVDGGHEVAYGLAGAAPVEGRVDGATVTYAGVQPKVDLELESRAGGVKETLVLTGPGAPTEFTFPLVLKGLTAHVEDGQVLLKDGPTTRAVIPPGDMVDAAGTRSTGVTYALTGHDGRPALKVALDREWLATAVHPVAVDPTVQLPVTGEAADSSMRVQGSSSSPGGNTLVVGDDAASYLRFGSLVDRLRHHTIFGAQLWLVNYDADSCRPRPVTVHPVTQSWSSTGDYDYPGPATGGRLAERSFAHGHVALGQSSSACPTAGELINLGGGGRDLVQRWVDGEQANNGLSLRASGAGTGKKFTGPATANPPRLYVTHSPYNATYSLADPVPNPPVLQNQDGKVKIAVTNRSAEAWSPGGHYLAYRAYDAKTGRSITQQRAATLPGAVARNARVTLDATIKALPPGRYFLDFTMVRTGGPVFTDHQVPPGRVVLEVFDVPPVVQELHPPNGYQASTLTPQLWARALDVDAPPSVTVQFKFEVCERDAAGKQVNCVNSGYQARTAWTPPALKWSKAYDWRAHVKDANNEVASPWSTVLTSVPQPEITSRLTGGPYGTEDQEFDPQTGNWSTAAVDASITTAGPELRLVRTYNSLDPRRDGMFGPGWSTRYDMKVTPDDDGSGNVVVTYPDGRQVRFGRNTDGTFAAPFGRVARLTAESAGWKLLDLSGATYQFSPNGRLTRITDSANRSVVLTYDTGTGRLLKAQVSNSQTNTSGRHLTFGWTGNRVTSVKADGTTWTYAYTGDLLTSACGLGCTTYRYATGSHYRTSVLDSRPESYWRLGEPDGTAAASQVAVNLGEDAGAYRNVTLGTAGVNTTDTAASFNGTTSSVDLPKGALKKNRDGAVELWFKSSVTGSGGPLLGYQDKALGSSPTAGAPVLYVGTDGRLRGQFATGAASPITSAALVNDGRWHHVVLSASGGAQALYLDGAKVGELTGRAVDHEGLTFNQVGAAHATGTWPAWGSTPQRHFAGVIDEVAVYPGPLGAASVAAHRAANNPADQLTGITLPSGKTAASTTYDTTLDRVREHTDGNGGTWRVGPPAVHGGDDDLRRTVEVLDPANRPSLYEYDALGGWLLRLGQPLGLEARPEDAPGEPTSTPAPPTETCAKPDPADPAFCTAIPDGAGGPVFVRYGAEGMAIRSFTYDDNGQLTVVTDENGDTVALGYDARGNITSRRTCRTSTECHTSYDTYPTTVTNEQDPRNFLPLESRDGRSASATDTTYRTTFGYHPTGQVLQETAPDGSFVKHAYTTGAEAAVNGGAPPAALIASTVDARGKTTRYDYYDNGDLARTTHPGGLVTEHTYDDLGRVASTKEISDSFPAGVVTTYTYDAMSRLLTTTGPVTTDAVTGVEHQRRTTRTYDADGNTVRVEEADTRGNDAPRVTVHDYDGHNRLVRVTDAEGHETSYEHDAFGLVTSKTDPNGNRFDYAWTSRGDLAEVRVRDWRGDPPGAPSPANGQLLLKAYSYDFAGRLVSETDAMGRRTELEHWDDGLTRRKVLKDFRDPDGSKRDFVLEDNTYDGAGNLVRQVTDNGATVVEHTHDRLGRLATAVVDPAGLRRTTTYAYDGGDNITRTTTGGKASNVPWEVSTTPETVTYRHDDAGNVVEETVTDGTTNRTTTFTYDRRGHQTSVTDPRGSTTTYAFDELGRQVSGSGAAVAVERGGGPATTANPTTRTGYNTFDEPVVVADELGHAHRTTYDRVGRVVEEVSPTHRGLTPVVKTSYDGNGNPTEVVDARGNATRYAYDQLDRLVTRDEPASAGRATWRFTHTRSDRVLSVTAPDGGRTESTYDDLDREITSTRYERKPTTGTFTSWRRYDDRGDVTSAVTATGATTSHAHDTLGRLVEETDPAGVRTRFGYDQAGNEVRVTDGLGRTTRTAYDLFGDRVAVSELKPDGSVLRTTAFGHDPAGNTTSVTDAEQHTTTFEFDAGDRLVKQVEPGGVTQEFGYDAAGNLTRVTDARGHRTTTTYNPWGLVEEVVEPSTAAHPDDRTWTSEYDAAGNEVELTAPGGVVRTRTYDAANQLVAETGTGAERPTAARGIAYDLVGRQVRVNDDTYTYDDRGNLLTTAGPGGAAEFTYDADDNPLTRRDAAGTATFTYSKGRLNTVAEGLAGVTRTYGYDSAGAVKTIGYGAGRTRAYGYDDHGRQVSDVLTNASGQVIASTTHGFDDTDLITAKTENGVESTYAYDALGRLRRATTGGATTEYEWDAAGNRTRAGAKTSTYDERNRLLSDGDYTYTHSARGALASRTSSGHTERFAFDAFDRLVGAAGQSYTYDGLDRVATRDGAAFTYAGQGDQVVSDGAATFARGPGDELLATGRGDVRRVPVANGHGDVVGAFAPDGQDLTDRTAYDPFGLVTARTGDTGPLGYQGDWTDPETGQVDMGARWYDPGAGGFTSRDDIPFQGGDAIRANRYTYGAGDPLGQVDPDGHWSWPWNRSDDDDDSSTSVVTVDCVLVFFVCDYSSSLASAISAQADRFSGKKKKSSLPRTTYPSYAPGPAYRGPGARGSCGACYDAEAARRAEHERKKRVTARARAAAEHSARHVPRTVGGAARTPVLTMPKTVSSNPKAPAGTVGASRDVVADAKRGTDRVYQAAVSKAGNPVRDTSAAAKSNSGGGGSTWKWPGWRNIGKGVLAGAAEASGYNDGKKCLTRGDVAGCAWSVVSVASLFGGPIGVGAVRAVRSAKYADDVVGAACAVVAGNSFAGDTAVRMGDGSTKPIGEVRLGDEVAATDPTTGRTGSYAVTDVITNTGVKEMVEVSVSLDGATSTLTTTGGHPFLADGEWVEARDLEPGRRLSEGVVVGTRSWSEQRTVHNLTVDALHTFHVVAGDADVLVHNAGKCGKALQKVGAGVKWLGGKVSRGAGAVGRGVAGAGRGAWEGAKTVGGLFRKNYLTNPLRYVRENPGRALQQCLGVNAATGAATAWLANAKTSVVVTVAAIGCLGSTIKDAWKR</sequence>
<dbReference type="Pfam" id="PF13385">
    <property type="entry name" value="Laminin_G_3"/>
    <property type="match status" value="1"/>
</dbReference>
<accession>A0ABV9XX34</accession>
<reference evidence="8" key="1">
    <citation type="journal article" date="2019" name="Int. J. Syst. Evol. Microbiol.">
        <title>The Global Catalogue of Microorganisms (GCM) 10K type strain sequencing project: providing services to taxonomists for standard genome sequencing and annotation.</title>
        <authorList>
            <consortium name="The Broad Institute Genomics Platform"/>
            <consortium name="The Broad Institute Genome Sequencing Center for Infectious Disease"/>
            <person name="Wu L."/>
            <person name="Ma J."/>
        </authorList>
    </citation>
    <scope>NUCLEOTIDE SEQUENCE [LARGE SCALE GENOMIC DNA]</scope>
    <source>
        <strain evidence="8">KCTC 12848</strain>
    </source>
</reference>
<dbReference type="InterPro" id="IPR056823">
    <property type="entry name" value="TEN-like_YD-shell"/>
</dbReference>
<dbReference type="Proteomes" id="UP001595833">
    <property type="component" value="Unassembled WGS sequence"/>
</dbReference>
<dbReference type="Pfam" id="PF25023">
    <property type="entry name" value="TEN_YD-shell"/>
    <property type="match status" value="1"/>
</dbReference>
<organism evidence="7 8">
    <name type="scientific">Saccharothrix xinjiangensis</name>
    <dbReference type="NCBI Taxonomy" id="204798"/>
    <lineage>
        <taxon>Bacteria</taxon>
        <taxon>Bacillati</taxon>
        <taxon>Actinomycetota</taxon>
        <taxon>Actinomycetes</taxon>
        <taxon>Pseudonocardiales</taxon>
        <taxon>Pseudonocardiaceae</taxon>
        <taxon>Saccharothrix</taxon>
    </lineage>
</organism>
<feature type="region of interest" description="Disordered" evidence="4">
    <location>
        <begin position="1278"/>
        <end position="1300"/>
    </location>
</feature>
<evidence type="ECO:0000259" key="5">
    <source>
        <dbReference type="SMART" id="SM00306"/>
    </source>
</evidence>
<evidence type="ECO:0000313" key="7">
    <source>
        <dbReference type="EMBL" id="MFC5054007.1"/>
    </source>
</evidence>
<keyword evidence="2" id="KW-0677">Repeat</keyword>
<evidence type="ECO:0000256" key="2">
    <source>
        <dbReference type="ARBA" id="ARBA00022737"/>
    </source>
</evidence>
<dbReference type="NCBIfam" id="TIGR01643">
    <property type="entry name" value="YD_repeat_2x"/>
    <property type="match status" value="11"/>
</dbReference>
<evidence type="ECO:0000256" key="3">
    <source>
        <dbReference type="ARBA" id="ARBA00023157"/>
    </source>
</evidence>
<dbReference type="SMART" id="SM00306">
    <property type="entry name" value="HintN"/>
    <property type="match status" value="1"/>
</dbReference>
<comment type="caution">
    <text evidence="7">The sequence shown here is derived from an EMBL/GenBank/DDBJ whole genome shotgun (WGS) entry which is preliminary data.</text>
</comment>
<dbReference type="InterPro" id="IPR031325">
    <property type="entry name" value="RHS_repeat"/>
</dbReference>
<dbReference type="SUPFAM" id="SSF51294">
    <property type="entry name" value="Hedgehog/intein (Hint) domain"/>
    <property type="match status" value="1"/>
</dbReference>
<dbReference type="InterPro" id="IPR050708">
    <property type="entry name" value="T6SS_VgrG/RHS"/>
</dbReference>
<feature type="domain" description="Hint" evidence="5">
    <location>
        <begin position="2888"/>
        <end position="2990"/>
    </location>
</feature>